<dbReference type="Proteomes" id="UP000001542">
    <property type="component" value="Unassembled WGS sequence"/>
</dbReference>
<gene>
    <name evidence="1" type="ORF">TVAG_491550</name>
</gene>
<keyword evidence="2" id="KW-1185">Reference proteome</keyword>
<dbReference type="VEuPathDB" id="TrichDB:TVAGG3_1005980"/>
<dbReference type="AlphaFoldDB" id="A2EAI7"/>
<protein>
    <submittedName>
        <fullName evidence="1">Uncharacterized protein</fullName>
    </submittedName>
</protein>
<proteinExistence type="predicted"/>
<reference evidence="1" key="1">
    <citation type="submission" date="2006-10" db="EMBL/GenBank/DDBJ databases">
        <authorList>
            <person name="Amadeo P."/>
            <person name="Zhao Q."/>
            <person name="Wortman J."/>
            <person name="Fraser-Liggett C."/>
            <person name="Carlton J."/>
        </authorList>
    </citation>
    <scope>NUCLEOTIDE SEQUENCE</scope>
    <source>
        <strain evidence="1">G3</strain>
    </source>
</reference>
<dbReference type="VEuPathDB" id="TrichDB:TVAG_491550"/>
<organism evidence="1 2">
    <name type="scientific">Trichomonas vaginalis (strain ATCC PRA-98 / G3)</name>
    <dbReference type="NCBI Taxonomy" id="412133"/>
    <lineage>
        <taxon>Eukaryota</taxon>
        <taxon>Metamonada</taxon>
        <taxon>Parabasalia</taxon>
        <taxon>Trichomonadida</taxon>
        <taxon>Trichomonadidae</taxon>
        <taxon>Trichomonas</taxon>
    </lineage>
</organism>
<name>A2EAI7_TRIV3</name>
<evidence type="ECO:0000313" key="2">
    <source>
        <dbReference type="Proteomes" id="UP000001542"/>
    </source>
</evidence>
<dbReference type="InParanoid" id="A2EAI7"/>
<accession>A2EAI7</accession>
<reference evidence="1" key="2">
    <citation type="journal article" date="2007" name="Science">
        <title>Draft genome sequence of the sexually transmitted pathogen Trichomonas vaginalis.</title>
        <authorList>
            <person name="Carlton J.M."/>
            <person name="Hirt R.P."/>
            <person name="Silva J.C."/>
            <person name="Delcher A.L."/>
            <person name="Schatz M."/>
            <person name="Zhao Q."/>
            <person name="Wortman J.R."/>
            <person name="Bidwell S.L."/>
            <person name="Alsmark U.C.M."/>
            <person name="Besteiro S."/>
            <person name="Sicheritz-Ponten T."/>
            <person name="Noel C.J."/>
            <person name="Dacks J.B."/>
            <person name="Foster P.G."/>
            <person name="Simillion C."/>
            <person name="Van de Peer Y."/>
            <person name="Miranda-Saavedra D."/>
            <person name="Barton G.J."/>
            <person name="Westrop G.D."/>
            <person name="Mueller S."/>
            <person name="Dessi D."/>
            <person name="Fiori P.L."/>
            <person name="Ren Q."/>
            <person name="Paulsen I."/>
            <person name="Zhang H."/>
            <person name="Bastida-Corcuera F.D."/>
            <person name="Simoes-Barbosa A."/>
            <person name="Brown M.T."/>
            <person name="Hayes R.D."/>
            <person name="Mukherjee M."/>
            <person name="Okumura C.Y."/>
            <person name="Schneider R."/>
            <person name="Smith A.J."/>
            <person name="Vanacova S."/>
            <person name="Villalvazo M."/>
            <person name="Haas B.J."/>
            <person name="Pertea M."/>
            <person name="Feldblyum T.V."/>
            <person name="Utterback T.R."/>
            <person name="Shu C.L."/>
            <person name="Osoegawa K."/>
            <person name="de Jong P.J."/>
            <person name="Hrdy I."/>
            <person name="Horvathova L."/>
            <person name="Zubacova Z."/>
            <person name="Dolezal P."/>
            <person name="Malik S.B."/>
            <person name="Logsdon J.M. Jr."/>
            <person name="Henze K."/>
            <person name="Gupta A."/>
            <person name="Wang C.C."/>
            <person name="Dunne R.L."/>
            <person name="Upcroft J.A."/>
            <person name="Upcroft P."/>
            <person name="White O."/>
            <person name="Salzberg S.L."/>
            <person name="Tang P."/>
            <person name="Chiu C.-H."/>
            <person name="Lee Y.-S."/>
            <person name="Embley T.M."/>
            <person name="Coombs G.H."/>
            <person name="Mottram J.C."/>
            <person name="Tachezy J."/>
            <person name="Fraser-Liggett C.M."/>
            <person name="Johnson P.J."/>
        </authorList>
    </citation>
    <scope>NUCLEOTIDE SEQUENCE [LARGE SCALE GENOMIC DNA]</scope>
    <source>
        <strain evidence="1">G3</strain>
    </source>
</reference>
<dbReference type="RefSeq" id="XP_001322521.1">
    <property type="nucleotide sequence ID" value="XM_001322486.1"/>
</dbReference>
<evidence type="ECO:0000313" key="1">
    <source>
        <dbReference type="EMBL" id="EAY10298.1"/>
    </source>
</evidence>
<sequence>MTPWYITNRTDDTTLRVFCNSWTCGYDNNSIEITNDFNDVLAKYRNETLKGNIFTVVESFIQKDFVPAKCFGGYLLYFGGKNVTVNKTAGLELIRSGAKDHFWTCLELLAFLPEEGDNFENIRIATEAGSIFATMVYSRKLYEQGNYDEAARYMSHLIVSSAVSWHRKHHAGNTFSTALKKLTLEKDTSAYKTILELARQLNLPACVWIFDGYLTHKTDLISAKEIVELAFQLVNGLPFRDITDVEAIRKSGIDEEAFLKYNSNAGSPTAAFYLSYPKLNSKNISVVH</sequence>
<dbReference type="KEGG" id="tva:4768227"/>
<dbReference type="EMBL" id="DS113340">
    <property type="protein sequence ID" value="EAY10298.1"/>
    <property type="molecule type" value="Genomic_DNA"/>
</dbReference>